<dbReference type="PANTHER" id="PTHR48081:SF33">
    <property type="entry name" value="KYNURENINE FORMAMIDASE"/>
    <property type="match status" value="1"/>
</dbReference>
<evidence type="ECO:0000256" key="1">
    <source>
        <dbReference type="ARBA" id="ARBA00022801"/>
    </source>
</evidence>
<dbReference type="InterPro" id="IPR029058">
    <property type="entry name" value="AB_hydrolase_fold"/>
</dbReference>
<dbReference type="Proteomes" id="UP000252884">
    <property type="component" value="Unassembled WGS sequence"/>
</dbReference>
<proteinExistence type="predicted"/>
<dbReference type="InterPro" id="IPR049492">
    <property type="entry name" value="BD-FAE-like_dom"/>
</dbReference>
<protein>
    <submittedName>
        <fullName evidence="3">Arylformamidase</fullName>
    </submittedName>
</protein>
<dbReference type="Pfam" id="PF20434">
    <property type="entry name" value="BD-FAE"/>
    <property type="match status" value="1"/>
</dbReference>
<dbReference type="InterPro" id="IPR050300">
    <property type="entry name" value="GDXG_lipolytic_enzyme"/>
</dbReference>
<keyword evidence="4" id="KW-1185">Reference proteome</keyword>
<dbReference type="OrthoDB" id="9771666at2"/>
<sequence length="304" mass="33372">MQPLYRQFRTQEQIDAQYDVEKSVPDFMVYARHYVEESEGVRSRFAASLDVPYGPTLDETLDIFPAEQPGAPVFVFIHGGAWRILSSKEFSTVAQGLHARGITTVVVNYALCPKVGIDEITRQSRAAVAWVLRNIERHGGDPKRVVLGGHSAGGHLTAMCLQTDWENDYGLAKDPLAGAVMVSGVFEIEPFRWSSIQPMLQIDDGVIRRNTPMHSVRRCTTPILVSWGSDEPEEFARQSRAFVQAWTDAGNQAEALPQEGRNHFDAIYGLEAPAHPLTAWIANAVAAEGTADGGAVQPMNATPA</sequence>
<dbReference type="GO" id="GO:0016787">
    <property type="term" value="F:hydrolase activity"/>
    <property type="evidence" value="ECO:0007669"/>
    <property type="project" value="UniProtKB-KW"/>
</dbReference>
<dbReference type="Gene3D" id="3.40.50.1820">
    <property type="entry name" value="alpha/beta hydrolase"/>
    <property type="match status" value="1"/>
</dbReference>
<dbReference type="SUPFAM" id="SSF53474">
    <property type="entry name" value="alpha/beta-Hydrolases"/>
    <property type="match status" value="1"/>
</dbReference>
<reference evidence="3 4" key="1">
    <citation type="submission" date="2018-07" db="EMBL/GenBank/DDBJ databases">
        <title>Genomic Encyclopedia of Type Strains, Phase IV (KMG-IV): sequencing the most valuable type-strain genomes for metagenomic binning, comparative biology and taxonomic classification.</title>
        <authorList>
            <person name="Goeker M."/>
        </authorList>
    </citation>
    <scope>NUCLEOTIDE SEQUENCE [LARGE SCALE GENOMIC DNA]</scope>
    <source>
        <strain evidence="3 4">DSM 21634</strain>
    </source>
</reference>
<keyword evidence="1" id="KW-0378">Hydrolase</keyword>
<dbReference type="EMBL" id="QPJK01000009">
    <property type="protein sequence ID" value="RCW67441.1"/>
    <property type="molecule type" value="Genomic_DNA"/>
</dbReference>
<accession>A0A368XHF8</accession>
<feature type="domain" description="BD-FAE-like" evidence="2">
    <location>
        <begin position="67"/>
        <end position="160"/>
    </location>
</feature>
<name>A0A368XHF8_9BURK</name>
<comment type="caution">
    <text evidence="3">The sequence shown here is derived from an EMBL/GenBank/DDBJ whole genome shotgun (WGS) entry which is preliminary data.</text>
</comment>
<dbReference type="RefSeq" id="WP_114470952.1">
    <property type="nucleotide sequence ID" value="NZ_QPJK01000009.1"/>
</dbReference>
<evidence type="ECO:0000259" key="2">
    <source>
        <dbReference type="Pfam" id="PF20434"/>
    </source>
</evidence>
<organism evidence="3 4">
    <name type="scientific">Pseudorhodoferax soli</name>
    <dbReference type="NCBI Taxonomy" id="545864"/>
    <lineage>
        <taxon>Bacteria</taxon>
        <taxon>Pseudomonadati</taxon>
        <taxon>Pseudomonadota</taxon>
        <taxon>Betaproteobacteria</taxon>
        <taxon>Burkholderiales</taxon>
        <taxon>Comamonadaceae</taxon>
    </lineage>
</organism>
<dbReference type="AlphaFoldDB" id="A0A368XHF8"/>
<evidence type="ECO:0000313" key="4">
    <source>
        <dbReference type="Proteomes" id="UP000252884"/>
    </source>
</evidence>
<dbReference type="PANTHER" id="PTHR48081">
    <property type="entry name" value="AB HYDROLASE SUPERFAMILY PROTEIN C4A8.06C"/>
    <property type="match status" value="1"/>
</dbReference>
<gene>
    <name evidence="3" type="ORF">DES41_109164</name>
</gene>
<evidence type="ECO:0000313" key="3">
    <source>
        <dbReference type="EMBL" id="RCW67441.1"/>
    </source>
</evidence>